<sequence>MARRQKTGMQKTGMRSPFTISRLDRYVFGQLALGLAVTTIGLVALIWLTQSLRFIQLIIQRGLSPFVFVHLTGLLLPSFVAVILPITVFIVTMFVYTRLTTDRELVVMRASGMSDGSIARPALAMAALAMVVCFVLNVWLVPASLHDFSKFEFQIRNKVAAFLLEPGVFTPIPGHITVYIQSRDKHSVLHGILIEDSRQKGEPATILARTGRLVAGPNGPEVLLRDGSREQIDPKTGRLNVLSFQRNLIDLAQSSTETDKSAPKTSEATIWQLFHPNPAQIPPATRLKWHAEAWRRLVTPFAVMSYTLIALLAVLRSPFRRQSGIIALAGAVLGVMALVALGIGVDSLAARQNGLIPLIFVVAAGPAVVGTVLLLRGERYTRAQPA</sequence>
<evidence type="ECO:0000256" key="6">
    <source>
        <dbReference type="SAM" id="Phobius"/>
    </source>
</evidence>
<keyword evidence="8" id="KW-1185">Reference proteome</keyword>
<dbReference type="NCBIfam" id="TIGR04407">
    <property type="entry name" value="LptF_YjgP"/>
    <property type="match status" value="1"/>
</dbReference>
<keyword evidence="4 6" id="KW-1133">Transmembrane helix</keyword>
<evidence type="ECO:0000256" key="5">
    <source>
        <dbReference type="ARBA" id="ARBA00023136"/>
    </source>
</evidence>
<dbReference type="Pfam" id="PF03739">
    <property type="entry name" value="LptF_LptG"/>
    <property type="match status" value="1"/>
</dbReference>
<feature type="transmembrane region" description="Helical" evidence="6">
    <location>
        <begin position="68"/>
        <end position="97"/>
    </location>
</feature>
<feature type="transmembrane region" description="Helical" evidence="6">
    <location>
        <begin position="26"/>
        <end position="48"/>
    </location>
</feature>
<dbReference type="GO" id="GO:0015920">
    <property type="term" value="P:lipopolysaccharide transport"/>
    <property type="evidence" value="ECO:0007669"/>
    <property type="project" value="TreeGrafter"/>
</dbReference>
<gene>
    <name evidence="7" type="ORF">SAMN05421828_101265</name>
</gene>
<dbReference type="InterPro" id="IPR005495">
    <property type="entry name" value="LptG/LptF_permease"/>
</dbReference>
<name>A0A8G2CHR4_ACIRU</name>
<dbReference type="GO" id="GO:0055085">
    <property type="term" value="P:transmembrane transport"/>
    <property type="evidence" value="ECO:0007669"/>
    <property type="project" value="InterPro"/>
</dbReference>
<protein>
    <submittedName>
        <fullName evidence="7">Lipopolysaccharide export system permease protein</fullName>
    </submittedName>
</protein>
<feature type="transmembrane region" description="Helical" evidence="6">
    <location>
        <begin position="118"/>
        <end position="140"/>
    </location>
</feature>
<keyword evidence="2" id="KW-1003">Cell membrane</keyword>
<feature type="transmembrane region" description="Helical" evidence="6">
    <location>
        <begin position="324"/>
        <end position="343"/>
    </location>
</feature>
<dbReference type="Proteomes" id="UP000186308">
    <property type="component" value="Unassembled WGS sequence"/>
</dbReference>
<comment type="subcellular location">
    <subcellularLocation>
        <location evidence="1">Cell membrane</location>
        <topology evidence="1">Multi-pass membrane protein</topology>
    </subcellularLocation>
</comment>
<evidence type="ECO:0000256" key="3">
    <source>
        <dbReference type="ARBA" id="ARBA00022692"/>
    </source>
</evidence>
<accession>A0A8G2CHR4</accession>
<comment type="caution">
    <text evidence="7">The sequence shown here is derived from an EMBL/GenBank/DDBJ whole genome shotgun (WGS) entry which is preliminary data.</text>
</comment>
<evidence type="ECO:0000256" key="2">
    <source>
        <dbReference type="ARBA" id="ARBA00022475"/>
    </source>
</evidence>
<evidence type="ECO:0000313" key="8">
    <source>
        <dbReference type="Proteomes" id="UP000186308"/>
    </source>
</evidence>
<dbReference type="PANTHER" id="PTHR33529">
    <property type="entry name" value="SLR0882 PROTEIN-RELATED"/>
    <property type="match status" value="1"/>
</dbReference>
<keyword evidence="5 6" id="KW-0472">Membrane</keyword>
<dbReference type="PANTHER" id="PTHR33529:SF6">
    <property type="entry name" value="YJGP_YJGQ FAMILY PERMEASE"/>
    <property type="match status" value="1"/>
</dbReference>
<dbReference type="InterPro" id="IPR030922">
    <property type="entry name" value="LptF"/>
</dbReference>
<dbReference type="GO" id="GO:0043190">
    <property type="term" value="C:ATP-binding cassette (ABC) transporter complex"/>
    <property type="evidence" value="ECO:0007669"/>
    <property type="project" value="InterPro"/>
</dbReference>
<feature type="transmembrane region" description="Helical" evidence="6">
    <location>
        <begin position="297"/>
        <end position="315"/>
    </location>
</feature>
<proteinExistence type="predicted"/>
<reference evidence="7 8" key="1">
    <citation type="submission" date="2017-01" db="EMBL/GenBank/DDBJ databases">
        <authorList>
            <person name="Varghese N."/>
            <person name="Submissions S."/>
        </authorList>
    </citation>
    <scope>NUCLEOTIDE SEQUENCE [LARGE SCALE GENOMIC DNA]</scope>
    <source>
        <strain evidence="7 8">ATCC 35905</strain>
    </source>
</reference>
<dbReference type="EMBL" id="FTNE01000001">
    <property type="protein sequence ID" value="SIQ09943.1"/>
    <property type="molecule type" value="Genomic_DNA"/>
</dbReference>
<evidence type="ECO:0000313" key="7">
    <source>
        <dbReference type="EMBL" id="SIQ09943.1"/>
    </source>
</evidence>
<keyword evidence="3 6" id="KW-0812">Transmembrane</keyword>
<feature type="transmembrane region" description="Helical" evidence="6">
    <location>
        <begin position="355"/>
        <end position="375"/>
    </location>
</feature>
<evidence type="ECO:0000256" key="1">
    <source>
        <dbReference type="ARBA" id="ARBA00004651"/>
    </source>
</evidence>
<evidence type="ECO:0000256" key="4">
    <source>
        <dbReference type="ARBA" id="ARBA00022989"/>
    </source>
</evidence>
<dbReference type="AlphaFoldDB" id="A0A8G2CHR4"/>
<organism evidence="7 8">
    <name type="scientific">Acidiphilium rubrum</name>
    <dbReference type="NCBI Taxonomy" id="526"/>
    <lineage>
        <taxon>Bacteria</taxon>
        <taxon>Pseudomonadati</taxon>
        <taxon>Pseudomonadota</taxon>
        <taxon>Alphaproteobacteria</taxon>
        <taxon>Acetobacterales</taxon>
        <taxon>Acidocellaceae</taxon>
        <taxon>Acidiphilium</taxon>
    </lineage>
</organism>